<protein>
    <recommendedName>
        <fullName evidence="3">CHRD domain-containing protein</fullName>
    </recommendedName>
</protein>
<proteinExistence type="predicted"/>
<evidence type="ECO:0000313" key="1">
    <source>
        <dbReference type="EMBL" id="NYH94475.1"/>
    </source>
</evidence>
<evidence type="ECO:0000313" key="2">
    <source>
        <dbReference type="Proteomes" id="UP000522081"/>
    </source>
</evidence>
<organism evidence="1 2">
    <name type="scientific">Novosphingobium marinum</name>
    <dbReference type="NCBI Taxonomy" id="1514948"/>
    <lineage>
        <taxon>Bacteria</taxon>
        <taxon>Pseudomonadati</taxon>
        <taxon>Pseudomonadota</taxon>
        <taxon>Alphaproteobacteria</taxon>
        <taxon>Sphingomonadales</taxon>
        <taxon>Sphingomonadaceae</taxon>
        <taxon>Novosphingobium</taxon>
    </lineage>
</organism>
<comment type="caution">
    <text evidence="1">The sequence shown here is derived from an EMBL/GenBank/DDBJ whole genome shotgun (WGS) entry which is preliminary data.</text>
</comment>
<dbReference type="EMBL" id="JACBZF010000001">
    <property type="protein sequence ID" value="NYH94475.1"/>
    <property type="molecule type" value="Genomic_DNA"/>
</dbReference>
<sequence length="237" mass="24746">MARLFLTPFTMDGPTQLAFNATRLTGEGDFLGAEEIYFTSLTALNDSGVNAVALIGFDDDTDTITVSIRADGLEADQLHPQHIHGFMGDDPDEAMLPTMDADTDGDGFIELLEAAPSYGPVLLSLTDDGMADAFPMAEDGTISFTETYSLPMQDLGDDPMLDLREIVLHGMSVDGSAGDGTDGEIDGTAGYKATLPVAAGELDMIEDTDGLLTALGIDGIDFGGFGPPMGDAGMTMG</sequence>
<reference evidence="1 2" key="1">
    <citation type="submission" date="2020-07" db="EMBL/GenBank/DDBJ databases">
        <title>Genomic Encyclopedia of Type Strains, Phase IV (KMG-IV): sequencing the most valuable type-strain genomes for metagenomic binning, comparative biology and taxonomic classification.</title>
        <authorList>
            <person name="Goeker M."/>
        </authorList>
    </citation>
    <scope>NUCLEOTIDE SEQUENCE [LARGE SCALE GENOMIC DNA]</scope>
    <source>
        <strain evidence="1 2">DSM 29043</strain>
    </source>
</reference>
<evidence type="ECO:0008006" key="3">
    <source>
        <dbReference type="Google" id="ProtNLM"/>
    </source>
</evidence>
<accession>A0A7Z0BUN0</accession>
<dbReference type="Proteomes" id="UP000522081">
    <property type="component" value="Unassembled WGS sequence"/>
</dbReference>
<dbReference type="AlphaFoldDB" id="A0A7Z0BUN0"/>
<keyword evidence="2" id="KW-1185">Reference proteome</keyword>
<gene>
    <name evidence="1" type="ORF">FHS75_000780</name>
</gene>
<name>A0A7Z0BUN0_9SPHN</name>
<dbReference type="RefSeq" id="WP_179406388.1">
    <property type="nucleotide sequence ID" value="NZ_BMGF01000001.1"/>
</dbReference>